<gene>
    <name evidence="3" type="ORF">D3250_05355</name>
</gene>
<dbReference type="AlphaFoldDB" id="A0A3A4F539"/>
<dbReference type="EMBL" id="QYZP01000002">
    <property type="protein sequence ID" value="RJN31580.1"/>
    <property type="molecule type" value="Genomic_DNA"/>
</dbReference>
<accession>A0A3A4F539</accession>
<keyword evidence="2" id="KW-0472">Membrane</keyword>
<feature type="transmembrane region" description="Helical" evidence="2">
    <location>
        <begin position="94"/>
        <end position="118"/>
    </location>
</feature>
<evidence type="ECO:0000313" key="4">
    <source>
        <dbReference type="Proteomes" id="UP000266615"/>
    </source>
</evidence>
<reference evidence="3 4" key="1">
    <citation type="submission" date="2018-09" db="EMBL/GenBank/DDBJ databases">
        <title>Nesterenkonia natronophila sp. nov., an alkaliphilic actinobacteriume isolated from a soda lake, and emended description of the genus Nesterenkonia.</title>
        <authorList>
            <person name="Menes R.J."/>
            <person name="Iriarte A."/>
        </authorList>
    </citation>
    <scope>NUCLEOTIDE SEQUENCE [LARGE SCALE GENOMIC DNA]</scope>
    <source>
        <strain evidence="3 4">M8</strain>
    </source>
</reference>
<keyword evidence="2" id="KW-0812">Transmembrane</keyword>
<name>A0A3A4F539_9MICC</name>
<evidence type="ECO:0000313" key="3">
    <source>
        <dbReference type="EMBL" id="RJN31580.1"/>
    </source>
</evidence>
<feature type="compositionally biased region" description="Pro residues" evidence="1">
    <location>
        <begin position="1"/>
        <end position="19"/>
    </location>
</feature>
<organism evidence="3 4">
    <name type="scientific">Nesterenkonia natronophila</name>
    <dbReference type="NCBI Taxonomy" id="2174932"/>
    <lineage>
        <taxon>Bacteria</taxon>
        <taxon>Bacillati</taxon>
        <taxon>Actinomycetota</taxon>
        <taxon>Actinomycetes</taxon>
        <taxon>Micrococcales</taxon>
        <taxon>Micrococcaceae</taxon>
        <taxon>Nesterenkonia</taxon>
    </lineage>
</organism>
<sequence length="156" mass="17506">MSATPPPDHPTTPPTPSPVKPSKRKERPELDDDTRRSYARLIGWLVLALVIAYAGLQMPLPWRLATIAASLVGVSLAVFLLVRSLRRRLPITIMVGALVFFTCFGFFLFTAGFQAIFWEASVQFDECLRSSVTERATQRCYDAYEQNMLDSIPGLR</sequence>
<protein>
    <submittedName>
        <fullName evidence="3">Uncharacterized protein</fullName>
    </submittedName>
</protein>
<evidence type="ECO:0000256" key="2">
    <source>
        <dbReference type="SAM" id="Phobius"/>
    </source>
</evidence>
<feature type="transmembrane region" description="Helical" evidence="2">
    <location>
        <begin position="37"/>
        <end position="56"/>
    </location>
</feature>
<feature type="transmembrane region" description="Helical" evidence="2">
    <location>
        <begin position="62"/>
        <end position="82"/>
    </location>
</feature>
<keyword evidence="4" id="KW-1185">Reference proteome</keyword>
<keyword evidence="2" id="KW-1133">Transmembrane helix</keyword>
<dbReference type="Proteomes" id="UP000266615">
    <property type="component" value="Unassembled WGS sequence"/>
</dbReference>
<feature type="region of interest" description="Disordered" evidence="1">
    <location>
        <begin position="1"/>
        <end position="32"/>
    </location>
</feature>
<evidence type="ECO:0000256" key="1">
    <source>
        <dbReference type="SAM" id="MobiDB-lite"/>
    </source>
</evidence>
<comment type="caution">
    <text evidence="3">The sequence shown here is derived from an EMBL/GenBank/DDBJ whole genome shotgun (WGS) entry which is preliminary data.</text>
</comment>
<proteinExistence type="predicted"/>